<dbReference type="SUPFAM" id="SSF47769">
    <property type="entry name" value="SAM/Pointed domain"/>
    <property type="match status" value="1"/>
</dbReference>
<evidence type="ECO:0000313" key="3">
    <source>
        <dbReference type="Proteomes" id="UP000285405"/>
    </source>
</evidence>
<dbReference type="EMBL" id="MCBR01021472">
    <property type="protein sequence ID" value="RKF54106.1"/>
    <property type="molecule type" value="Genomic_DNA"/>
</dbReference>
<dbReference type="AlphaFoldDB" id="A0A420H9J9"/>
<proteinExistence type="predicted"/>
<evidence type="ECO:0000313" key="2">
    <source>
        <dbReference type="EMBL" id="RKF54106.1"/>
    </source>
</evidence>
<gene>
    <name evidence="2" type="ORF">GcC1_214049</name>
</gene>
<dbReference type="OrthoDB" id="1919336at2759"/>
<reference evidence="2 3" key="1">
    <citation type="journal article" date="2018" name="BMC Genomics">
        <title>Comparative genome analyses reveal sequence features reflecting distinct modes of host-adaptation between dicot and monocot powdery mildew.</title>
        <authorList>
            <person name="Wu Y."/>
            <person name="Ma X."/>
            <person name="Pan Z."/>
            <person name="Kale S.D."/>
            <person name="Song Y."/>
            <person name="King H."/>
            <person name="Zhang Q."/>
            <person name="Presley C."/>
            <person name="Deng X."/>
            <person name="Wei C.I."/>
            <person name="Xiao S."/>
        </authorList>
    </citation>
    <scope>NUCLEOTIDE SEQUENCE [LARGE SCALE GENOMIC DNA]</scope>
    <source>
        <strain evidence="2">UCSC1</strain>
    </source>
</reference>
<organism evidence="2 3">
    <name type="scientific">Golovinomyces cichoracearum</name>
    <dbReference type="NCBI Taxonomy" id="62708"/>
    <lineage>
        <taxon>Eukaryota</taxon>
        <taxon>Fungi</taxon>
        <taxon>Dikarya</taxon>
        <taxon>Ascomycota</taxon>
        <taxon>Pezizomycotina</taxon>
        <taxon>Leotiomycetes</taxon>
        <taxon>Erysiphales</taxon>
        <taxon>Erysiphaceae</taxon>
        <taxon>Golovinomyces</taxon>
    </lineage>
</organism>
<evidence type="ECO:0000259" key="1">
    <source>
        <dbReference type="Pfam" id="PF00536"/>
    </source>
</evidence>
<accession>A0A420H9J9</accession>
<dbReference type="InterPro" id="IPR013761">
    <property type="entry name" value="SAM/pointed_sf"/>
</dbReference>
<protein>
    <recommendedName>
        <fullName evidence="1">SAM domain-containing protein</fullName>
    </recommendedName>
</protein>
<comment type="caution">
    <text evidence="2">The sequence shown here is derived from an EMBL/GenBank/DDBJ whole genome shotgun (WGS) entry which is preliminary data.</text>
</comment>
<sequence length="80" mass="9109">MAGDLRRILGNLNIDEEYHLLANAGFTTWAQLTRTTEQDMSNLNIRLGARRKIQRAIAHSLGWPDAKPLPSEAELNRLRK</sequence>
<dbReference type="Pfam" id="PF00536">
    <property type="entry name" value="SAM_1"/>
    <property type="match status" value="1"/>
</dbReference>
<feature type="domain" description="SAM" evidence="1">
    <location>
        <begin position="17"/>
        <end position="59"/>
    </location>
</feature>
<dbReference type="Proteomes" id="UP000285405">
    <property type="component" value="Unassembled WGS sequence"/>
</dbReference>
<dbReference type="Gene3D" id="1.10.150.50">
    <property type="entry name" value="Transcription Factor, Ets-1"/>
    <property type="match status" value="1"/>
</dbReference>
<name>A0A420H9J9_9PEZI</name>
<dbReference type="InterPro" id="IPR001660">
    <property type="entry name" value="SAM"/>
</dbReference>